<dbReference type="PANTHER" id="PTHR48100">
    <property type="entry name" value="BROAD-SPECIFICITY PHOSPHATASE YOR283W-RELATED"/>
    <property type="match status" value="1"/>
</dbReference>
<dbReference type="InterPro" id="IPR013078">
    <property type="entry name" value="His_Pase_superF_clade-1"/>
</dbReference>
<protein>
    <recommendedName>
        <fullName evidence="6">Phosphoglycerate mutase (2,3-diphosphoglycerate-dependent)</fullName>
    </recommendedName>
</protein>
<evidence type="ECO:0000256" key="2">
    <source>
        <dbReference type="ARBA" id="ARBA00023235"/>
    </source>
</evidence>
<dbReference type="Proteomes" id="UP000789595">
    <property type="component" value="Unassembled WGS sequence"/>
</dbReference>
<dbReference type="Pfam" id="PF00300">
    <property type="entry name" value="His_Phos_1"/>
    <property type="match status" value="1"/>
</dbReference>
<comment type="caution">
    <text evidence="4">The sequence shown here is derived from an EMBL/GenBank/DDBJ whole genome shotgun (WGS) entry which is preliminary data.</text>
</comment>
<evidence type="ECO:0000256" key="3">
    <source>
        <dbReference type="SAM" id="SignalP"/>
    </source>
</evidence>
<dbReference type="OrthoDB" id="496981at2759"/>
<dbReference type="PROSITE" id="PS00175">
    <property type="entry name" value="PG_MUTASE"/>
    <property type="match status" value="1"/>
</dbReference>
<evidence type="ECO:0008006" key="6">
    <source>
        <dbReference type="Google" id="ProtNLM"/>
    </source>
</evidence>
<keyword evidence="1" id="KW-0324">Glycolysis</keyword>
<dbReference type="AlphaFoldDB" id="A0A8J2T003"/>
<organism evidence="4 5">
    <name type="scientific">Pelagomonas calceolata</name>
    <dbReference type="NCBI Taxonomy" id="35677"/>
    <lineage>
        <taxon>Eukaryota</taxon>
        <taxon>Sar</taxon>
        <taxon>Stramenopiles</taxon>
        <taxon>Ochrophyta</taxon>
        <taxon>Pelagophyceae</taxon>
        <taxon>Pelagomonadales</taxon>
        <taxon>Pelagomonadaceae</taxon>
        <taxon>Pelagomonas</taxon>
    </lineage>
</organism>
<dbReference type="SMART" id="SM00855">
    <property type="entry name" value="PGAM"/>
    <property type="match status" value="1"/>
</dbReference>
<name>A0A8J2T003_9STRA</name>
<keyword evidence="5" id="KW-1185">Reference proteome</keyword>
<dbReference type="SUPFAM" id="SSF53254">
    <property type="entry name" value="Phosphoglycerate mutase-like"/>
    <property type="match status" value="1"/>
</dbReference>
<dbReference type="PANTHER" id="PTHR48100:SF1">
    <property type="entry name" value="HISTIDINE PHOSPHATASE FAMILY PROTEIN-RELATED"/>
    <property type="match status" value="1"/>
</dbReference>
<keyword evidence="3" id="KW-0732">Signal</keyword>
<proteinExistence type="predicted"/>
<dbReference type="InterPro" id="IPR029033">
    <property type="entry name" value="His_PPase_superfam"/>
</dbReference>
<reference evidence="4" key="1">
    <citation type="submission" date="2021-11" db="EMBL/GenBank/DDBJ databases">
        <authorList>
            <consortium name="Genoscope - CEA"/>
            <person name="William W."/>
        </authorList>
    </citation>
    <scope>NUCLEOTIDE SEQUENCE</scope>
</reference>
<sequence length="289" mass="31266">MLRSTSALLLTRLATTTIRAMAAIDSSGCAGECYADGTYQRGSRLRLGLVRHGESMNNVHEAQGTYKTGRVADPELSPRGRRQAEVLGAFLGNTSKAEYFGLGKIDEIWVSPHRRTLDTAAPAAKATGLAPRVYTDIFEAGGIYDANDAYDAFVARGGMTRAEMQAAHPTYVLPDAVDATGWYRGPGKESDDECRARAKRVLERVRATASGLKDSRNVLVVAHYDFISAFLDAVLVPGTTGEFARWRHHNTAVTVVDIEQATGEVAFMKVNAAPHIYEADEGLLSGFPL</sequence>
<dbReference type="InterPro" id="IPR050275">
    <property type="entry name" value="PGM_Phosphatase"/>
</dbReference>
<dbReference type="CDD" id="cd07067">
    <property type="entry name" value="HP_PGM_like"/>
    <property type="match status" value="1"/>
</dbReference>
<accession>A0A8J2T003</accession>
<keyword evidence="2" id="KW-0413">Isomerase</keyword>
<evidence type="ECO:0000313" key="5">
    <source>
        <dbReference type="Proteomes" id="UP000789595"/>
    </source>
</evidence>
<gene>
    <name evidence="4" type="ORF">PECAL_5P11460</name>
</gene>
<evidence type="ECO:0000313" key="4">
    <source>
        <dbReference type="EMBL" id="CAH0376549.1"/>
    </source>
</evidence>
<dbReference type="GO" id="GO:0005737">
    <property type="term" value="C:cytoplasm"/>
    <property type="evidence" value="ECO:0007669"/>
    <property type="project" value="TreeGrafter"/>
</dbReference>
<evidence type="ECO:0000256" key="1">
    <source>
        <dbReference type="ARBA" id="ARBA00023152"/>
    </source>
</evidence>
<dbReference type="GO" id="GO:0016791">
    <property type="term" value="F:phosphatase activity"/>
    <property type="evidence" value="ECO:0007669"/>
    <property type="project" value="TreeGrafter"/>
</dbReference>
<dbReference type="Gene3D" id="3.40.50.1240">
    <property type="entry name" value="Phosphoglycerate mutase-like"/>
    <property type="match status" value="1"/>
</dbReference>
<feature type="chain" id="PRO_5035222958" description="Phosphoglycerate mutase (2,3-diphosphoglycerate-dependent)" evidence="3">
    <location>
        <begin position="23"/>
        <end position="289"/>
    </location>
</feature>
<feature type="signal peptide" evidence="3">
    <location>
        <begin position="1"/>
        <end position="22"/>
    </location>
</feature>
<dbReference type="InterPro" id="IPR001345">
    <property type="entry name" value="PG/BPGM_mutase_AS"/>
</dbReference>
<dbReference type="EMBL" id="CAKKNE010000005">
    <property type="protein sequence ID" value="CAH0376549.1"/>
    <property type="molecule type" value="Genomic_DNA"/>
</dbReference>